<name>A0A8H6F2B4_CANAX</name>
<dbReference type="AlphaFoldDB" id="A0A8H6F2B4"/>
<protein>
    <submittedName>
        <fullName evidence="4">Transient receptor putative (TRP) ion channel family protein</fullName>
    </submittedName>
</protein>
<sequence length="382" mass="42092">MPDQQREFVSHLVKKSSIQLDSDSFGSSGSLDPNLYSTNEKASDLSGKIYLLCIWEFTANDSAGIIIVAVFLLFITLGLLFQAAVRVFFMGKKSVRQFKNPAYLLFGDGKFLNRFGFLYVQFRADKYWFILVSLVYILLKSLIVAVLQKSGKPQAVIVWVIELIYLVILIWIRPFMDKRTNAFNITIGVINFINALFFMFFSNVFKQPNVVSSVMAVVFGNKSGGGDATKGPNSNSEDMELMALGATAMKGHEHSNQQGGTVFDDYDSYDEDSPDHRSRNASGPGGAALTTASSHYDADADSRRDSINFSEPTQPNSTIVGNPYNAVPPSMGARSTSSNSGFSYGTTGVYTGSVSSPHNQYPNRYGGQQNNYGNNNGARRWQ</sequence>
<dbReference type="GO" id="GO:0009272">
    <property type="term" value="P:fungal-type cell wall biogenesis"/>
    <property type="evidence" value="ECO:0007669"/>
    <property type="project" value="TreeGrafter"/>
</dbReference>
<evidence type="ECO:0000313" key="5">
    <source>
        <dbReference type="Proteomes" id="UP000536275"/>
    </source>
</evidence>
<keyword evidence="2" id="KW-0472">Membrane</keyword>
<feature type="compositionally biased region" description="Basic and acidic residues" evidence="1">
    <location>
        <begin position="296"/>
        <end position="306"/>
    </location>
</feature>
<feature type="region of interest" description="Disordered" evidence="1">
    <location>
        <begin position="252"/>
        <end position="339"/>
    </location>
</feature>
<evidence type="ECO:0000313" key="4">
    <source>
        <dbReference type="EMBL" id="KAF6066659.1"/>
    </source>
</evidence>
<feature type="compositionally biased region" description="Low complexity" evidence="1">
    <location>
        <begin position="359"/>
        <end position="382"/>
    </location>
</feature>
<dbReference type="GO" id="GO:0055085">
    <property type="term" value="P:transmembrane transport"/>
    <property type="evidence" value="ECO:0007669"/>
    <property type="project" value="TreeGrafter"/>
</dbReference>
<accession>A0A8H6F2B4</accession>
<feature type="transmembrane region" description="Helical" evidence="2">
    <location>
        <begin position="65"/>
        <end position="89"/>
    </location>
</feature>
<dbReference type="GO" id="GO:0016020">
    <property type="term" value="C:membrane"/>
    <property type="evidence" value="ECO:0007669"/>
    <property type="project" value="TreeGrafter"/>
</dbReference>
<feature type="transmembrane region" description="Helical" evidence="2">
    <location>
        <begin position="184"/>
        <end position="205"/>
    </location>
</feature>
<keyword evidence="2" id="KW-1133">Transmembrane helix</keyword>
<feature type="region of interest" description="Disordered" evidence="1">
    <location>
        <begin position="353"/>
        <end position="382"/>
    </location>
</feature>
<comment type="caution">
    <text evidence="4">The sequence shown here is derived from an EMBL/GenBank/DDBJ whole genome shotgun (WGS) entry which is preliminary data.</text>
</comment>
<dbReference type="PANTHER" id="PTHR31145">
    <property type="entry name" value="INTEGRAL MEMBRANE PROTEIN (AFU_ORTHOLOGUE AFUA_7G01610)"/>
    <property type="match status" value="1"/>
</dbReference>
<feature type="compositionally biased region" description="Acidic residues" evidence="1">
    <location>
        <begin position="264"/>
        <end position="273"/>
    </location>
</feature>
<dbReference type="InterPro" id="IPR040241">
    <property type="entry name" value="TRP_Flc/Pkd2-like"/>
</dbReference>
<evidence type="ECO:0000256" key="1">
    <source>
        <dbReference type="SAM" id="MobiDB-lite"/>
    </source>
</evidence>
<gene>
    <name evidence="4" type="ORF">FOB64_004133</name>
</gene>
<dbReference type="Pfam" id="PF06011">
    <property type="entry name" value="TRP"/>
    <property type="match status" value="1"/>
</dbReference>
<evidence type="ECO:0000256" key="2">
    <source>
        <dbReference type="SAM" id="Phobius"/>
    </source>
</evidence>
<dbReference type="InterPro" id="IPR010308">
    <property type="entry name" value="TRP_C"/>
</dbReference>
<proteinExistence type="predicted"/>
<reference evidence="4 5" key="1">
    <citation type="submission" date="2020-03" db="EMBL/GenBank/DDBJ databases">
        <title>FDA dAtabase for Regulatory Grade micrObial Sequences (FDA-ARGOS): Supporting development and validation of Infectious Disease Dx tests.</title>
        <authorList>
            <person name="Campos J."/>
            <person name="Goldberg B."/>
            <person name="Tallon L."/>
            <person name="Sadzewicz L."/>
            <person name="Vavikolanu K."/>
            <person name="Mehta A."/>
            <person name="Aluvathingal J."/>
            <person name="Nadendla S."/>
            <person name="Nandy P."/>
            <person name="Geyer C."/>
            <person name="Yan Y."/>
            <person name="Sichtig H."/>
        </authorList>
    </citation>
    <scope>NUCLEOTIDE SEQUENCE [LARGE SCALE GENOMIC DNA]</scope>
    <source>
        <strain evidence="4 5">FDAARGOS_656</strain>
    </source>
</reference>
<dbReference type="Proteomes" id="UP000536275">
    <property type="component" value="Unassembled WGS sequence"/>
</dbReference>
<feature type="compositionally biased region" description="Polar residues" evidence="1">
    <location>
        <begin position="307"/>
        <end position="320"/>
    </location>
</feature>
<dbReference type="PANTHER" id="PTHR31145:SF2">
    <property type="entry name" value="FLAVIN CARRIER PROTEIN 2"/>
    <property type="match status" value="1"/>
</dbReference>
<keyword evidence="4" id="KW-0675">Receptor</keyword>
<organism evidence="4 5">
    <name type="scientific">Candida albicans</name>
    <name type="common">Yeast</name>
    <dbReference type="NCBI Taxonomy" id="5476"/>
    <lineage>
        <taxon>Eukaryota</taxon>
        <taxon>Fungi</taxon>
        <taxon>Dikarya</taxon>
        <taxon>Ascomycota</taxon>
        <taxon>Saccharomycotina</taxon>
        <taxon>Pichiomycetes</taxon>
        <taxon>Debaryomycetaceae</taxon>
        <taxon>Candida/Lodderomyces clade</taxon>
        <taxon>Candida</taxon>
    </lineage>
</organism>
<keyword evidence="2" id="KW-0812">Transmembrane</keyword>
<feature type="transmembrane region" description="Helical" evidence="2">
    <location>
        <begin position="127"/>
        <end position="147"/>
    </location>
</feature>
<dbReference type="EMBL" id="JABWAD010000055">
    <property type="protein sequence ID" value="KAF6066659.1"/>
    <property type="molecule type" value="Genomic_DNA"/>
</dbReference>
<evidence type="ECO:0000259" key="3">
    <source>
        <dbReference type="Pfam" id="PF06011"/>
    </source>
</evidence>
<feature type="transmembrane region" description="Helical" evidence="2">
    <location>
        <begin position="153"/>
        <end position="172"/>
    </location>
</feature>
<feature type="domain" description="TRP C-terminal" evidence="3">
    <location>
        <begin position="48"/>
        <end position="219"/>
    </location>
</feature>